<organism evidence="12 13">
    <name type="scientific">Synoicihabitans lomoniglobus</name>
    <dbReference type="NCBI Taxonomy" id="2909285"/>
    <lineage>
        <taxon>Bacteria</taxon>
        <taxon>Pseudomonadati</taxon>
        <taxon>Verrucomicrobiota</taxon>
        <taxon>Opitutia</taxon>
        <taxon>Opitutales</taxon>
        <taxon>Opitutaceae</taxon>
        <taxon>Synoicihabitans</taxon>
    </lineage>
</organism>
<evidence type="ECO:0000256" key="2">
    <source>
        <dbReference type="ARBA" id="ARBA00008873"/>
    </source>
</evidence>
<dbReference type="EMBL" id="CP119075">
    <property type="protein sequence ID" value="WED66586.1"/>
    <property type="molecule type" value="Genomic_DNA"/>
</dbReference>
<comment type="subcellular location">
    <subcellularLocation>
        <location evidence="1">Membrane</location>
        <topology evidence="1">Multi-pass membrane protein</topology>
    </subcellularLocation>
</comment>
<dbReference type="KEGG" id="slom:PXH66_06955"/>
<dbReference type="InterPro" id="IPR036837">
    <property type="entry name" value="Cation_efflux_CTD_sf"/>
</dbReference>
<sequence>MSHSHHHDHGTENVSDAALLWAVGLNVGLSVFEGVAGALAGSVALYADALHNFNDCAALLIAYFARRIGRARPDARYTFGRRRAELVGALINLTALIVVGLFLIKTAVMRFASPVEPLGGWIMIASLIALVVDVGTVVLLWSMSKGGLNIRAAFVHNLTDALASLAVLGGGAAIYWRGWNWVDPAISLLIGGYVLFTSFGMMRQTAHILMEGAPDHLDLDHLCVAVEHLDGVENIHHLHVWQLDEHHTALEAHIVVQANQLPQGHALLERVRTLLEQKFDITHATLELETSAHPCGSTERYPAHHH</sequence>
<comment type="similarity">
    <text evidence="2">Belongs to the cation diffusion facilitator (CDF) transporter (TC 2.A.4) family. SLC30A subfamily.</text>
</comment>
<dbReference type="NCBIfam" id="TIGR01297">
    <property type="entry name" value="CDF"/>
    <property type="match status" value="1"/>
</dbReference>
<evidence type="ECO:0000256" key="4">
    <source>
        <dbReference type="ARBA" id="ARBA00022692"/>
    </source>
</evidence>
<dbReference type="PANTHER" id="PTHR11562:SF17">
    <property type="entry name" value="RE54080P-RELATED"/>
    <property type="match status" value="1"/>
</dbReference>
<dbReference type="InterPro" id="IPR050681">
    <property type="entry name" value="CDF/SLC30A"/>
</dbReference>
<dbReference type="Gene3D" id="3.30.70.1350">
    <property type="entry name" value="Cation efflux protein, cytoplasmic domain"/>
    <property type="match status" value="1"/>
</dbReference>
<proteinExistence type="inferred from homology"/>
<gene>
    <name evidence="12" type="ORF">PXH66_06955</name>
</gene>
<reference evidence="12" key="1">
    <citation type="submission" date="2023-03" db="EMBL/GenBank/DDBJ databases">
        <title>Lomoglobus Profundus gen. nov., sp. nov., a novel member of the phylum Verrucomicrobia, isolated from deep-marine sediment of South China Sea.</title>
        <authorList>
            <person name="Ahmad T."/>
            <person name="Ishaq S.E."/>
            <person name="Wang F."/>
        </authorList>
    </citation>
    <scope>NUCLEOTIDE SEQUENCE</scope>
    <source>
        <strain evidence="12">LMO-M01</strain>
    </source>
</reference>
<feature type="domain" description="Cation efflux protein transmembrane" evidence="10">
    <location>
        <begin position="21"/>
        <end position="210"/>
    </location>
</feature>
<evidence type="ECO:0000313" key="12">
    <source>
        <dbReference type="EMBL" id="WED66586.1"/>
    </source>
</evidence>
<dbReference type="Pfam" id="PF01545">
    <property type="entry name" value="Cation_efflux"/>
    <property type="match status" value="1"/>
</dbReference>
<dbReference type="InterPro" id="IPR002524">
    <property type="entry name" value="Cation_efflux"/>
</dbReference>
<dbReference type="GO" id="GO:0005385">
    <property type="term" value="F:zinc ion transmembrane transporter activity"/>
    <property type="evidence" value="ECO:0007669"/>
    <property type="project" value="TreeGrafter"/>
</dbReference>
<dbReference type="InterPro" id="IPR027469">
    <property type="entry name" value="Cation_efflux_TMD_sf"/>
</dbReference>
<keyword evidence="13" id="KW-1185">Reference proteome</keyword>
<accession>A0AAF0I7A0</accession>
<dbReference type="Proteomes" id="UP001218638">
    <property type="component" value="Chromosome"/>
</dbReference>
<feature type="transmembrane region" description="Helical" evidence="9">
    <location>
        <begin position="120"/>
        <end position="141"/>
    </location>
</feature>
<evidence type="ECO:0000256" key="5">
    <source>
        <dbReference type="ARBA" id="ARBA00022906"/>
    </source>
</evidence>
<keyword evidence="5" id="KW-0862">Zinc</keyword>
<dbReference type="InterPro" id="IPR058533">
    <property type="entry name" value="Cation_efflux_TM"/>
</dbReference>
<evidence type="ECO:0000256" key="8">
    <source>
        <dbReference type="ARBA" id="ARBA00023136"/>
    </source>
</evidence>
<feature type="transmembrane region" description="Helical" evidence="9">
    <location>
        <begin position="86"/>
        <end position="108"/>
    </location>
</feature>
<dbReference type="Pfam" id="PF16916">
    <property type="entry name" value="ZT_dimer"/>
    <property type="match status" value="1"/>
</dbReference>
<keyword evidence="5" id="KW-0864">Zinc transport</keyword>
<feature type="domain" description="Cation efflux protein cytoplasmic" evidence="11">
    <location>
        <begin position="214"/>
        <end position="289"/>
    </location>
</feature>
<keyword evidence="7" id="KW-0406">Ion transport</keyword>
<evidence type="ECO:0000259" key="10">
    <source>
        <dbReference type="Pfam" id="PF01545"/>
    </source>
</evidence>
<evidence type="ECO:0000259" key="11">
    <source>
        <dbReference type="Pfam" id="PF16916"/>
    </source>
</evidence>
<dbReference type="InterPro" id="IPR027470">
    <property type="entry name" value="Cation_efflux_CTD"/>
</dbReference>
<evidence type="ECO:0000256" key="3">
    <source>
        <dbReference type="ARBA" id="ARBA00022448"/>
    </source>
</evidence>
<feature type="transmembrane region" description="Helical" evidence="9">
    <location>
        <begin position="181"/>
        <end position="201"/>
    </location>
</feature>
<dbReference type="RefSeq" id="WP_330927935.1">
    <property type="nucleotide sequence ID" value="NZ_CP119075.1"/>
</dbReference>
<dbReference type="PANTHER" id="PTHR11562">
    <property type="entry name" value="CATION EFFLUX PROTEIN/ ZINC TRANSPORTER"/>
    <property type="match status" value="1"/>
</dbReference>
<evidence type="ECO:0000256" key="1">
    <source>
        <dbReference type="ARBA" id="ARBA00004141"/>
    </source>
</evidence>
<keyword evidence="4 9" id="KW-0812">Transmembrane</keyword>
<feature type="transmembrane region" description="Helical" evidence="9">
    <location>
        <begin position="49"/>
        <end position="65"/>
    </location>
</feature>
<dbReference type="Gene3D" id="1.20.1510.10">
    <property type="entry name" value="Cation efflux protein transmembrane domain"/>
    <property type="match status" value="1"/>
</dbReference>
<dbReference type="AlphaFoldDB" id="A0AAF0I7A0"/>
<evidence type="ECO:0000256" key="7">
    <source>
        <dbReference type="ARBA" id="ARBA00023065"/>
    </source>
</evidence>
<evidence type="ECO:0000256" key="6">
    <source>
        <dbReference type="ARBA" id="ARBA00022989"/>
    </source>
</evidence>
<name>A0AAF0I7A0_9BACT</name>
<feature type="transmembrane region" description="Helical" evidence="9">
    <location>
        <begin position="153"/>
        <end position="175"/>
    </location>
</feature>
<keyword evidence="6 9" id="KW-1133">Transmembrane helix</keyword>
<keyword evidence="8 9" id="KW-0472">Membrane</keyword>
<protein>
    <submittedName>
        <fullName evidence="12">Cation diffusion facilitator family transporter</fullName>
    </submittedName>
</protein>
<evidence type="ECO:0000256" key="9">
    <source>
        <dbReference type="SAM" id="Phobius"/>
    </source>
</evidence>
<dbReference type="GO" id="GO:0005886">
    <property type="term" value="C:plasma membrane"/>
    <property type="evidence" value="ECO:0007669"/>
    <property type="project" value="TreeGrafter"/>
</dbReference>
<dbReference type="SUPFAM" id="SSF161111">
    <property type="entry name" value="Cation efflux protein transmembrane domain-like"/>
    <property type="match status" value="1"/>
</dbReference>
<keyword evidence="3" id="KW-0813">Transport</keyword>
<feature type="transmembrane region" description="Helical" evidence="9">
    <location>
        <begin position="20"/>
        <end position="43"/>
    </location>
</feature>
<evidence type="ECO:0000313" key="13">
    <source>
        <dbReference type="Proteomes" id="UP001218638"/>
    </source>
</evidence>
<dbReference type="SUPFAM" id="SSF160240">
    <property type="entry name" value="Cation efflux protein cytoplasmic domain-like"/>
    <property type="match status" value="1"/>
</dbReference>